<dbReference type="EMBL" id="LR796285">
    <property type="protein sequence ID" value="CAB4134309.1"/>
    <property type="molecule type" value="Genomic_DNA"/>
</dbReference>
<dbReference type="SUPFAM" id="SSF52540">
    <property type="entry name" value="P-loop containing nucleoside triphosphate hydrolases"/>
    <property type="match status" value="1"/>
</dbReference>
<dbReference type="Gene3D" id="3.40.50.300">
    <property type="entry name" value="P-loop containing nucleotide triphosphate hydrolases"/>
    <property type="match status" value="1"/>
</dbReference>
<name>A0A6J5L8K3_9CAUD</name>
<dbReference type="InterPro" id="IPR027417">
    <property type="entry name" value="P-loop_NTPase"/>
</dbReference>
<proteinExistence type="predicted"/>
<sequence>MVSNTEIEKEELASELQGSLLEFCKVFYPLLTGRDFIISHPLGRESHAITISRALTRAARLQLKNQRLIINVPPGFGKSTFLCMWVAWTLSKYPDSRYLYISYSKSLASKHTETIKRIIGLRHYKYLFGVNIRWDSKAKEFFQTEHGGSVAAFGSAGAIVGQDGGLPGLDRFSGAVIMDDSHKIDEAHSDTIREGVIKNYRETIQQRARGINVPYIYIGQRVHEEDLASYLLNSGDGYEWEKVILKALDENENALYPEAFPKESLLIKRDKDPYVFASQFQQDPVPAGGALFRRDWFHILDDEPEVLCTFITVDTAETSKNWNDATVFSFWGIYEIVNFGKKTGELGLHWLDCLEIRVEPKDLRDSFISFYVDCTRYRVPPLLAAIEKKSTGVTLLSTLREMRGLTIREIERTRASGSKTQRFLEIQPYIASKYVSFTQDAPHVEMCISHMTKITANETHRHDDIADTASDAIRMALIEKSVYSIDKKDDTRSGILSKLNSKFNERLVAGMQKYDRNSEKPF</sequence>
<gene>
    <name evidence="1" type="ORF">UFOVP101_14</name>
    <name evidence="2" type="ORF">UFOVP270_42</name>
</gene>
<accession>A0A6J5L8K3</accession>
<dbReference type="EMBL" id="LR796232">
    <property type="protein sequence ID" value="CAB4128099.1"/>
    <property type="molecule type" value="Genomic_DNA"/>
</dbReference>
<evidence type="ECO:0000313" key="1">
    <source>
        <dbReference type="EMBL" id="CAB4128099.1"/>
    </source>
</evidence>
<evidence type="ECO:0000313" key="2">
    <source>
        <dbReference type="EMBL" id="CAB4134309.1"/>
    </source>
</evidence>
<reference evidence="1" key="1">
    <citation type="submission" date="2020-04" db="EMBL/GenBank/DDBJ databases">
        <authorList>
            <person name="Chiriac C."/>
            <person name="Salcher M."/>
            <person name="Ghai R."/>
            <person name="Kavagutti S V."/>
        </authorList>
    </citation>
    <scope>NUCLEOTIDE SEQUENCE</scope>
</reference>
<protein>
    <recommendedName>
        <fullName evidence="3">Archaeophage PsiM2, terminase large subunit</fullName>
    </recommendedName>
</protein>
<evidence type="ECO:0008006" key="3">
    <source>
        <dbReference type="Google" id="ProtNLM"/>
    </source>
</evidence>
<organism evidence="1">
    <name type="scientific">uncultured Caudovirales phage</name>
    <dbReference type="NCBI Taxonomy" id="2100421"/>
    <lineage>
        <taxon>Viruses</taxon>
        <taxon>Duplodnaviria</taxon>
        <taxon>Heunggongvirae</taxon>
        <taxon>Uroviricota</taxon>
        <taxon>Caudoviricetes</taxon>
        <taxon>Peduoviridae</taxon>
        <taxon>Maltschvirus</taxon>
        <taxon>Maltschvirus maltsch</taxon>
    </lineage>
</organism>